<dbReference type="Pfam" id="PF22564">
    <property type="entry name" value="HAAS"/>
    <property type="match status" value="1"/>
</dbReference>
<keyword evidence="3" id="KW-1185">Reference proteome</keyword>
<dbReference type="PANTHER" id="PTHR34094">
    <property type="match status" value="1"/>
</dbReference>
<gene>
    <name evidence="2" type="ORF">Q5Y73_23660</name>
</gene>
<comment type="caution">
    <text evidence="2">The sequence shown here is derived from an EMBL/GenBank/DDBJ whole genome shotgun (WGS) entry which is preliminary data.</text>
</comment>
<reference evidence="2 3" key="1">
    <citation type="submission" date="2023-08" db="EMBL/GenBank/DDBJ databases">
        <authorList>
            <person name="Park J.-S."/>
        </authorList>
    </citation>
    <scope>NUCLEOTIDE SEQUENCE [LARGE SCALE GENOMIC DNA]</scope>
    <source>
        <strain evidence="2 3">2205SS18-9</strain>
    </source>
</reference>
<accession>A0ABT9J6N1</accession>
<proteinExistence type="predicted"/>
<evidence type="ECO:0000259" key="1">
    <source>
        <dbReference type="Pfam" id="PF13349"/>
    </source>
</evidence>
<dbReference type="EMBL" id="JAVAMP010000024">
    <property type="protein sequence ID" value="MDP5277097.1"/>
    <property type="molecule type" value="Genomic_DNA"/>
</dbReference>
<name>A0ABT9J6N1_9BACL</name>
<dbReference type="InterPro" id="IPR025164">
    <property type="entry name" value="Toastrack_DUF4097"/>
</dbReference>
<dbReference type="Proteomes" id="UP001231941">
    <property type="component" value="Unassembled WGS sequence"/>
</dbReference>
<sequence>MNRNEFMNQLKLLLKDVHEIDRREILYDFSEHFDIGLENGKSEEELVRELGDPQVIAKDLLADYRATKEEDKPIGTKYKGMLANFRENFFNTVDIFEEKIVSGETYTNIHINSSSTDVIVIPTDIDEIKVTLSGEASKRYEEAISLSLKETRDTLQIKLKQKPLLFNVGFSMIKVDLRVEIPQKLYDSFKVNVSSGDIQAKELQTKELNLSTNSGDVEVEQFQAENAQLFTSSGNVSAKDGTVSSKFTIESSSGDIISDNIINNSLTMEATSGNLQLTNNVAKSSVLKAVSGNIKIMNDEIQGDINAKTMSGNITIDIEQDNESLSLDFKTTSGDIVVKREGYLYEEKSSSQVFGKIGSGEYTIKARALSGDVSLK</sequence>
<evidence type="ECO:0000313" key="2">
    <source>
        <dbReference type="EMBL" id="MDP5277097.1"/>
    </source>
</evidence>
<evidence type="ECO:0000313" key="3">
    <source>
        <dbReference type="Proteomes" id="UP001231941"/>
    </source>
</evidence>
<dbReference type="PANTHER" id="PTHR34094:SF1">
    <property type="entry name" value="PROTEIN FAM185A"/>
    <property type="match status" value="1"/>
</dbReference>
<protein>
    <submittedName>
        <fullName evidence="2">DUF4097 family beta strand repeat-containing protein</fullName>
    </submittedName>
</protein>
<dbReference type="Pfam" id="PF13349">
    <property type="entry name" value="DUF4097"/>
    <property type="match status" value="1"/>
</dbReference>
<dbReference type="RefSeq" id="WP_305994398.1">
    <property type="nucleotide sequence ID" value="NZ_JAVAMP010000024.1"/>
</dbReference>
<feature type="domain" description="DUF4097" evidence="1">
    <location>
        <begin position="107"/>
        <end position="375"/>
    </location>
</feature>
<organism evidence="2 3">
    <name type="scientific">Chengkuizengella axinellae</name>
    <dbReference type="NCBI Taxonomy" id="3064388"/>
    <lineage>
        <taxon>Bacteria</taxon>
        <taxon>Bacillati</taxon>
        <taxon>Bacillota</taxon>
        <taxon>Bacilli</taxon>
        <taxon>Bacillales</taxon>
        <taxon>Paenibacillaceae</taxon>
        <taxon>Chengkuizengella</taxon>
    </lineage>
</organism>